<reference evidence="1 3" key="1">
    <citation type="submission" date="2019-03" db="EMBL/GenBank/DDBJ databases">
        <title>Single cell metagenomics reveals metabolic interactions within the superorganism composed of flagellate Streblomastix strix and complex community of Bacteroidetes bacteria on its surface.</title>
        <authorList>
            <person name="Treitli S.C."/>
            <person name="Kolisko M."/>
            <person name="Husnik F."/>
            <person name="Keeling P."/>
            <person name="Hampl V."/>
        </authorList>
    </citation>
    <scope>NUCLEOTIDE SEQUENCE [LARGE SCALE GENOMIC DNA]</scope>
    <source>
        <strain evidence="1">St1</strain>
    </source>
</reference>
<dbReference type="Proteomes" id="UP000324575">
    <property type="component" value="Unassembled WGS sequence"/>
</dbReference>
<comment type="caution">
    <text evidence="1">The sequence shown here is derived from an EMBL/GenBank/DDBJ whole genome shotgun (WGS) entry which is preliminary data.</text>
</comment>
<gene>
    <name evidence="1" type="ORF">EZS26_000370</name>
    <name evidence="2" type="ORF">EZS26_000597</name>
</gene>
<protein>
    <submittedName>
        <fullName evidence="1">Uncharacterized protein</fullName>
    </submittedName>
</protein>
<evidence type="ECO:0000313" key="1">
    <source>
        <dbReference type="EMBL" id="KAA6303210.1"/>
    </source>
</evidence>
<proteinExistence type="predicted"/>
<dbReference type="AlphaFoldDB" id="A0A5M8P4R0"/>
<organism evidence="1 3">
    <name type="scientific">Candidatus Ordinivivax streblomastigis</name>
    <dbReference type="NCBI Taxonomy" id="2540710"/>
    <lineage>
        <taxon>Bacteria</taxon>
        <taxon>Pseudomonadati</taxon>
        <taxon>Bacteroidota</taxon>
        <taxon>Bacteroidia</taxon>
        <taxon>Bacteroidales</taxon>
        <taxon>Candidatus Ordinivivax</taxon>
    </lineage>
</organism>
<evidence type="ECO:0000313" key="3">
    <source>
        <dbReference type="Proteomes" id="UP000324575"/>
    </source>
</evidence>
<sequence>MKEYKDIPEKEESVVKEPAVAYQITPPQSLSAEWTFKIPRDENGKPVGTPWEEVLEELYDDLSEHYGVDLRTL</sequence>
<evidence type="ECO:0000313" key="2">
    <source>
        <dbReference type="EMBL" id="KAA6303437.1"/>
    </source>
</evidence>
<dbReference type="EMBL" id="SNRX01000002">
    <property type="protein sequence ID" value="KAA6303437.1"/>
    <property type="molecule type" value="Genomic_DNA"/>
</dbReference>
<dbReference type="EMBL" id="SNRX01000002">
    <property type="protein sequence ID" value="KAA6303210.1"/>
    <property type="molecule type" value="Genomic_DNA"/>
</dbReference>
<accession>A0A5M8P4R0</accession>
<name>A0A5M8P4R0_9BACT</name>